<keyword evidence="5" id="KW-1185">Reference proteome</keyword>
<sequence length="93" mass="10776">MSTSSSSSSSSSERTRFTAEERRQRNIQAAKRSKSKQIQLEKSVLAEVDRLEKENVDLQNEIVELKSKQFHLHLTLFEIALFENRSLFLCDES</sequence>
<gene>
    <name evidence="4" type="ORF">XAT740_LOCUS57500</name>
</gene>
<feature type="coiled-coil region" evidence="1">
    <location>
        <begin position="41"/>
        <end position="68"/>
    </location>
</feature>
<feature type="region of interest" description="Disordered" evidence="2">
    <location>
        <begin position="1"/>
        <end position="34"/>
    </location>
</feature>
<feature type="domain" description="BZIP" evidence="3">
    <location>
        <begin position="20"/>
        <end position="68"/>
    </location>
</feature>
<dbReference type="GO" id="GO:0003700">
    <property type="term" value="F:DNA-binding transcription factor activity"/>
    <property type="evidence" value="ECO:0007669"/>
    <property type="project" value="InterPro"/>
</dbReference>
<evidence type="ECO:0000256" key="2">
    <source>
        <dbReference type="SAM" id="MobiDB-lite"/>
    </source>
</evidence>
<proteinExistence type="predicted"/>
<dbReference type="Proteomes" id="UP000663828">
    <property type="component" value="Unassembled WGS sequence"/>
</dbReference>
<feature type="compositionally biased region" description="Basic and acidic residues" evidence="2">
    <location>
        <begin position="13"/>
        <end position="24"/>
    </location>
</feature>
<dbReference type="SUPFAM" id="SSF57959">
    <property type="entry name" value="Leucine zipper domain"/>
    <property type="match status" value="1"/>
</dbReference>
<dbReference type="PROSITE" id="PS50217">
    <property type="entry name" value="BZIP"/>
    <property type="match status" value="1"/>
</dbReference>
<comment type="caution">
    <text evidence="4">The sequence shown here is derived from an EMBL/GenBank/DDBJ whole genome shotgun (WGS) entry which is preliminary data.</text>
</comment>
<evidence type="ECO:0000313" key="4">
    <source>
        <dbReference type="EMBL" id="CAF1664448.1"/>
    </source>
</evidence>
<evidence type="ECO:0000256" key="1">
    <source>
        <dbReference type="SAM" id="Coils"/>
    </source>
</evidence>
<dbReference type="AlphaFoldDB" id="A0A816FPL6"/>
<dbReference type="InterPro" id="IPR046347">
    <property type="entry name" value="bZIP_sf"/>
</dbReference>
<reference evidence="4" key="1">
    <citation type="submission" date="2021-02" db="EMBL/GenBank/DDBJ databases">
        <authorList>
            <person name="Nowell W R."/>
        </authorList>
    </citation>
    <scope>NUCLEOTIDE SEQUENCE</scope>
</reference>
<feature type="compositionally biased region" description="Low complexity" evidence="2">
    <location>
        <begin position="1"/>
        <end position="12"/>
    </location>
</feature>
<organism evidence="4 5">
    <name type="scientific">Adineta ricciae</name>
    <name type="common">Rotifer</name>
    <dbReference type="NCBI Taxonomy" id="249248"/>
    <lineage>
        <taxon>Eukaryota</taxon>
        <taxon>Metazoa</taxon>
        <taxon>Spiralia</taxon>
        <taxon>Gnathifera</taxon>
        <taxon>Rotifera</taxon>
        <taxon>Eurotatoria</taxon>
        <taxon>Bdelloidea</taxon>
        <taxon>Adinetida</taxon>
        <taxon>Adinetidae</taxon>
        <taxon>Adineta</taxon>
    </lineage>
</organism>
<evidence type="ECO:0000313" key="5">
    <source>
        <dbReference type="Proteomes" id="UP000663828"/>
    </source>
</evidence>
<dbReference type="InterPro" id="IPR004827">
    <property type="entry name" value="bZIP"/>
</dbReference>
<dbReference type="Pfam" id="PF07716">
    <property type="entry name" value="bZIP_2"/>
    <property type="match status" value="1"/>
</dbReference>
<evidence type="ECO:0000259" key="3">
    <source>
        <dbReference type="PROSITE" id="PS50217"/>
    </source>
</evidence>
<name>A0A816FPL6_ADIRI</name>
<accession>A0A816FPL6</accession>
<dbReference type="EMBL" id="CAJNOR010011904">
    <property type="protein sequence ID" value="CAF1664448.1"/>
    <property type="molecule type" value="Genomic_DNA"/>
</dbReference>
<dbReference type="Gene3D" id="1.20.5.170">
    <property type="match status" value="1"/>
</dbReference>
<keyword evidence="1" id="KW-0175">Coiled coil</keyword>
<protein>
    <recommendedName>
        <fullName evidence="3">BZIP domain-containing protein</fullName>
    </recommendedName>
</protein>